<keyword evidence="6 8" id="KW-0802">TPR repeat</keyword>
<evidence type="ECO:0000313" key="9">
    <source>
        <dbReference type="EMBL" id="CCI42503.1"/>
    </source>
</evidence>
<dbReference type="OrthoDB" id="10006023at2759"/>
<evidence type="ECO:0000256" key="7">
    <source>
        <dbReference type="ARBA" id="ARBA00023140"/>
    </source>
</evidence>
<dbReference type="GO" id="GO:0005829">
    <property type="term" value="C:cytosol"/>
    <property type="evidence" value="ECO:0007669"/>
    <property type="project" value="TreeGrafter"/>
</dbReference>
<evidence type="ECO:0000256" key="5">
    <source>
        <dbReference type="ARBA" id="ARBA00022737"/>
    </source>
</evidence>
<name>A0A024G6X9_9STRA</name>
<dbReference type="PROSITE" id="PS50005">
    <property type="entry name" value="TPR"/>
    <property type="match status" value="4"/>
</dbReference>
<dbReference type="PANTHER" id="PTHR10130">
    <property type="entry name" value="PEROXISOMAL TARGETING SIGNAL 1 RECEPTOR PEX5"/>
    <property type="match status" value="1"/>
</dbReference>
<accession>A0A024G6X9</accession>
<dbReference type="GO" id="GO:0005052">
    <property type="term" value="F:peroxisome matrix targeting signal-1 binding"/>
    <property type="evidence" value="ECO:0007669"/>
    <property type="project" value="TreeGrafter"/>
</dbReference>
<dbReference type="InParanoid" id="A0A024G6X9"/>
<dbReference type="Gene3D" id="1.25.40.10">
    <property type="entry name" value="Tetratricopeptide repeat domain"/>
    <property type="match status" value="1"/>
</dbReference>
<dbReference type="SUPFAM" id="SSF48452">
    <property type="entry name" value="TPR-like"/>
    <property type="match status" value="1"/>
</dbReference>
<dbReference type="EMBL" id="CAIX01000035">
    <property type="protein sequence ID" value="CCI42503.1"/>
    <property type="molecule type" value="Genomic_DNA"/>
</dbReference>
<evidence type="ECO:0000256" key="3">
    <source>
        <dbReference type="ARBA" id="ARBA00005348"/>
    </source>
</evidence>
<keyword evidence="4" id="KW-0963">Cytoplasm</keyword>
<protein>
    <submittedName>
        <fullName evidence="9">Uncharacterized protein</fullName>
    </submittedName>
</protein>
<dbReference type="Pfam" id="PF13432">
    <property type="entry name" value="TPR_16"/>
    <property type="match status" value="1"/>
</dbReference>
<dbReference type="InterPro" id="IPR011990">
    <property type="entry name" value="TPR-like_helical_dom_sf"/>
</dbReference>
<keyword evidence="10" id="KW-1185">Reference proteome</keyword>
<dbReference type="Proteomes" id="UP000053237">
    <property type="component" value="Unassembled WGS sequence"/>
</dbReference>
<evidence type="ECO:0000313" key="10">
    <source>
        <dbReference type="Proteomes" id="UP000053237"/>
    </source>
</evidence>
<evidence type="ECO:0000256" key="6">
    <source>
        <dbReference type="ARBA" id="ARBA00022803"/>
    </source>
</evidence>
<comment type="subcellular location">
    <subcellularLocation>
        <location evidence="2">Cytoplasm</location>
    </subcellularLocation>
    <subcellularLocation>
        <location evidence="1">Peroxisome</location>
    </subcellularLocation>
</comment>
<evidence type="ECO:0000256" key="2">
    <source>
        <dbReference type="ARBA" id="ARBA00004496"/>
    </source>
</evidence>
<dbReference type="SMART" id="SM00028">
    <property type="entry name" value="TPR"/>
    <property type="match status" value="5"/>
</dbReference>
<sequence>MNESRVSFTNSQQHELAWQQTQASVKHAEKMEESWIASQEMNVPIDERAAAMQTANSIAETLGQNRSSKFQNSQFSHFMSQIGEGTVDLDELSQNKRMDNVWEQSSLQQYDTCESAWRDTIDESAVLLEQESRFHKARVDAERVDVESQRLEDAWNSQQPDSLETLWEKALKDAQSTDVFEDAWGDFSANEGSQYIYKSDNPFLNQSGNFERGVRLYKSGHLAEAIYAFEAEVQQHPENSEAWRMLGESHAENDEDKCAIKCLERAVEEDPYNVDALLALGVSLVNESDSQGALRALKSWVKHNPKFHGLEVRDDEYSDGSLMDQVMQFMLHAQNHDSEDADIHVVLGVLYSVSKDYDAAIQNFRFAAQRRPDEHSLWNKLGATLANSSHSTEAIPAYLRALEIKPRYARGWQNLGISHANLGNYKSAANCYLQALSLNEQADHIWSYLRICFTCMERLDLVQATESRDLRQFRDEFKILKM</sequence>
<feature type="repeat" description="TPR" evidence="8">
    <location>
        <begin position="375"/>
        <end position="408"/>
    </location>
</feature>
<proteinExistence type="inferred from homology"/>
<dbReference type="InterPro" id="IPR013105">
    <property type="entry name" value="TPR_2"/>
</dbReference>
<evidence type="ECO:0000256" key="8">
    <source>
        <dbReference type="PROSITE-ProRule" id="PRU00339"/>
    </source>
</evidence>
<keyword evidence="7" id="KW-0576">Peroxisome</keyword>
<gene>
    <name evidence="9" type="ORF">BN9_032870</name>
</gene>
<evidence type="ECO:0000256" key="1">
    <source>
        <dbReference type="ARBA" id="ARBA00004275"/>
    </source>
</evidence>
<feature type="repeat" description="TPR" evidence="8">
    <location>
        <begin position="341"/>
        <end position="374"/>
    </location>
</feature>
<dbReference type="STRING" id="65357.A0A024G6X9"/>
<dbReference type="InterPro" id="IPR019734">
    <property type="entry name" value="TPR_rpt"/>
</dbReference>
<dbReference type="PANTHER" id="PTHR10130:SF0">
    <property type="entry name" value="GH08708P"/>
    <property type="match status" value="1"/>
</dbReference>
<feature type="repeat" description="TPR" evidence="8">
    <location>
        <begin position="409"/>
        <end position="442"/>
    </location>
</feature>
<keyword evidence="5" id="KW-0677">Repeat</keyword>
<comment type="similarity">
    <text evidence="3">Belongs to the peroxisomal targeting signal receptor family.</text>
</comment>
<evidence type="ECO:0000256" key="4">
    <source>
        <dbReference type="ARBA" id="ARBA00022490"/>
    </source>
</evidence>
<dbReference type="GO" id="GO:0016560">
    <property type="term" value="P:protein import into peroxisome matrix, docking"/>
    <property type="evidence" value="ECO:0007669"/>
    <property type="project" value="TreeGrafter"/>
</dbReference>
<feature type="repeat" description="TPR" evidence="8">
    <location>
        <begin position="240"/>
        <end position="273"/>
    </location>
</feature>
<dbReference type="AlphaFoldDB" id="A0A024G6X9"/>
<organism evidence="9 10">
    <name type="scientific">Albugo candida</name>
    <dbReference type="NCBI Taxonomy" id="65357"/>
    <lineage>
        <taxon>Eukaryota</taxon>
        <taxon>Sar</taxon>
        <taxon>Stramenopiles</taxon>
        <taxon>Oomycota</taxon>
        <taxon>Peronosporomycetes</taxon>
        <taxon>Albuginales</taxon>
        <taxon>Albuginaceae</taxon>
        <taxon>Albugo</taxon>
    </lineage>
</organism>
<dbReference type="GO" id="GO:0005778">
    <property type="term" value="C:peroxisomal membrane"/>
    <property type="evidence" value="ECO:0007669"/>
    <property type="project" value="TreeGrafter"/>
</dbReference>
<dbReference type="Pfam" id="PF07719">
    <property type="entry name" value="TPR_2"/>
    <property type="match status" value="1"/>
</dbReference>
<dbReference type="Pfam" id="PF13428">
    <property type="entry name" value="TPR_14"/>
    <property type="match status" value="1"/>
</dbReference>
<comment type="caution">
    <text evidence="9">The sequence shown here is derived from an EMBL/GenBank/DDBJ whole genome shotgun (WGS) entry which is preliminary data.</text>
</comment>
<dbReference type="InterPro" id="IPR024111">
    <property type="entry name" value="PEX5/PEX5L"/>
</dbReference>
<reference evidence="9 10" key="1">
    <citation type="submission" date="2012-05" db="EMBL/GenBank/DDBJ databases">
        <title>Recombination and specialization in a pathogen metapopulation.</title>
        <authorList>
            <person name="Gardiner A."/>
            <person name="Kemen E."/>
            <person name="Schultz-Larsen T."/>
            <person name="MacLean D."/>
            <person name="Van Oosterhout C."/>
            <person name="Jones J.D.G."/>
        </authorList>
    </citation>
    <scope>NUCLEOTIDE SEQUENCE [LARGE SCALE GENOMIC DNA]</scope>
    <source>
        <strain evidence="9 10">Ac Nc2</strain>
    </source>
</reference>